<comment type="subcellular location">
    <subcellularLocation>
        <location evidence="1">Cell envelope</location>
    </subcellularLocation>
</comment>
<reference evidence="10 11" key="1">
    <citation type="submission" date="2018-08" db="EMBL/GenBank/DDBJ databases">
        <title>A genome reference for cultivated species of the human gut microbiota.</title>
        <authorList>
            <person name="Zou Y."/>
            <person name="Xue W."/>
            <person name="Luo G."/>
        </authorList>
    </citation>
    <scope>NUCLEOTIDE SEQUENCE [LARGE SCALE GENOMIC DNA]</scope>
    <source>
        <strain evidence="8 10">AF14-6AC</strain>
        <strain evidence="9 11">OF03-11</strain>
    </source>
</reference>
<evidence type="ECO:0000313" key="10">
    <source>
        <dbReference type="Proteomes" id="UP000283426"/>
    </source>
</evidence>
<dbReference type="AlphaFoldDB" id="A0A412W9X4"/>
<gene>
    <name evidence="8" type="ORF">DWW24_14495</name>
    <name evidence="9" type="ORF">DXA53_07645</name>
    <name evidence="7" type="ORF">L0P03_19410</name>
</gene>
<keyword evidence="2" id="KW-0201">Cytochrome c-type biogenesis</keyword>
<dbReference type="InterPro" id="IPR017937">
    <property type="entry name" value="Thioredoxin_CS"/>
</dbReference>
<dbReference type="Proteomes" id="UP000284434">
    <property type="component" value="Unassembled WGS sequence"/>
</dbReference>
<dbReference type="GO" id="GO:0017004">
    <property type="term" value="P:cytochrome complex assembly"/>
    <property type="evidence" value="ECO:0007669"/>
    <property type="project" value="UniProtKB-KW"/>
</dbReference>
<feature type="chain" id="PRO_5042713456" evidence="5">
    <location>
        <begin position="22"/>
        <end position="370"/>
    </location>
</feature>
<dbReference type="RefSeq" id="WP_013613731.1">
    <property type="nucleotide sequence ID" value="NZ_JABWDG010000037.1"/>
</dbReference>
<dbReference type="EMBL" id="QSCO01000009">
    <property type="protein sequence ID" value="RGY07108.1"/>
    <property type="molecule type" value="Genomic_DNA"/>
</dbReference>
<name>A0A412W9X4_9BACT</name>
<dbReference type="Proteomes" id="UP000283426">
    <property type="component" value="Unassembled WGS sequence"/>
</dbReference>
<feature type="signal peptide" evidence="5">
    <location>
        <begin position="1"/>
        <end position="21"/>
    </location>
</feature>
<evidence type="ECO:0000256" key="5">
    <source>
        <dbReference type="SAM" id="SignalP"/>
    </source>
</evidence>
<dbReference type="InterPro" id="IPR013766">
    <property type="entry name" value="Thioredoxin_domain"/>
</dbReference>
<dbReference type="Pfam" id="PF00578">
    <property type="entry name" value="AhpC-TSA"/>
    <property type="match status" value="1"/>
</dbReference>
<dbReference type="InterPro" id="IPR000866">
    <property type="entry name" value="AhpC/TSA"/>
</dbReference>
<keyword evidence="5" id="KW-0732">Signal</keyword>
<dbReference type="PROSITE" id="PS00194">
    <property type="entry name" value="THIOREDOXIN_1"/>
    <property type="match status" value="1"/>
</dbReference>
<evidence type="ECO:0000313" key="8">
    <source>
        <dbReference type="EMBL" id="RGV22031.1"/>
    </source>
</evidence>
<evidence type="ECO:0000259" key="6">
    <source>
        <dbReference type="PROSITE" id="PS51352"/>
    </source>
</evidence>
<dbReference type="Pfam" id="PF14289">
    <property type="entry name" value="DUF4369"/>
    <property type="match status" value="1"/>
</dbReference>
<keyword evidence="3" id="KW-1015">Disulfide bond</keyword>
<dbReference type="GO" id="GO:0016491">
    <property type="term" value="F:oxidoreductase activity"/>
    <property type="evidence" value="ECO:0007669"/>
    <property type="project" value="InterPro"/>
</dbReference>
<comment type="caution">
    <text evidence="8">The sequence shown here is derived from an EMBL/GenBank/DDBJ whole genome shotgun (WGS) entry which is preliminary data.</text>
</comment>
<dbReference type="EMBL" id="QRYW01000033">
    <property type="protein sequence ID" value="RGV22031.1"/>
    <property type="molecule type" value="Genomic_DNA"/>
</dbReference>
<accession>A0A412W9X4</accession>
<evidence type="ECO:0000256" key="2">
    <source>
        <dbReference type="ARBA" id="ARBA00022748"/>
    </source>
</evidence>
<dbReference type="Gene3D" id="3.40.30.10">
    <property type="entry name" value="Glutaredoxin"/>
    <property type="match status" value="1"/>
</dbReference>
<dbReference type="GO" id="GO:0016209">
    <property type="term" value="F:antioxidant activity"/>
    <property type="evidence" value="ECO:0007669"/>
    <property type="project" value="InterPro"/>
</dbReference>
<dbReference type="InterPro" id="IPR036249">
    <property type="entry name" value="Thioredoxin-like_sf"/>
</dbReference>
<dbReference type="EMBL" id="JAKNDN010000053">
    <property type="protein sequence ID" value="MCG4961988.1"/>
    <property type="molecule type" value="Genomic_DNA"/>
</dbReference>
<dbReference type="GeneID" id="61276830"/>
<dbReference type="PROSITE" id="PS51257">
    <property type="entry name" value="PROKAR_LIPOPROTEIN"/>
    <property type="match status" value="1"/>
</dbReference>
<evidence type="ECO:0000256" key="3">
    <source>
        <dbReference type="ARBA" id="ARBA00023157"/>
    </source>
</evidence>
<evidence type="ECO:0000313" key="9">
    <source>
        <dbReference type="EMBL" id="RGY07108.1"/>
    </source>
</evidence>
<dbReference type="CDD" id="cd02966">
    <property type="entry name" value="TlpA_like_family"/>
    <property type="match status" value="1"/>
</dbReference>
<proteinExistence type="predicted"/>
<evidence type="ECO:0000313" key="11">
    <source>
        <dbReference type="Proteomes" id="UP000284434"/>
    </source>
</evidence>
<dbReference type="PANTHER" id="PTHR42852">
    <property type="entry name" value="THIOL:DISULFIDE INTERCHANGE PROTEIN DSBE"/>
    <property type="match status" value="1"/>
</dbReference>
<keyword evidence="4" id="KW-0676">Redox-active center</keyword>
<dbReference type="Proteomes" id="UP001199750">
    <property type="component" value="Unassembled WGS sequence"/>
</dbReference>
<dbReference type="InterPro" id="IPR050553">
    <property type="entry name" value="Thioredoxin_ResA/DsbE_sf"/>
</dbReference>
<dbReference type="PROSITE" id="PS51352">
    <property type="entry name" value="THIOREDOXIN_2"/>
    <property type="match status" value="1"/>
</dbReference>
<dbReference type="SUPFAM" id="SSF52833">
    <property type="entry name" value="Thioredoxin-like"/>
    <property type="match status" value="1"/>
</dbReference>
<reference evidence="7" key="2">
    <citation type="submission" date="2022-01" db="EMBL/GenBank/DDBJ databases">
        <title>Collection of gut derived symbiotic bacterial strains cultured from healthy donors.</title>
        <authorList>
            <person name="Lin H."/>
            <person name="Kohout C."/>
            <person name="Waligurski E."/>
            <person name="Pamer E.G."/>
        </authorList>
    </citation>
    <scope>NUCLEOTIDE SEQUENCE</scope>
    <source>
        <strain evidence="7">DFI.1.149</strain>
    </source>
</reference>
<evidence type="ECO:0000256" key="1">
    <source>
        <dbReference type="ARBA" id="ARBA00004196"/>
    </source>
</evidence>
<sequence length="370" mass="41804">MKKLLLLLSLSLGCFVLSSCSSEVKKYVIKGHVDKYESDLLMTMVNETGKVDTIHEVRSVNGDFEMEGVINGPKLAFLTIKGVNGRIPLLLEDTLFTLNIRAKDLADVRNYDIQGGRLQAGKNALDDVEIEVFSDRDSILACYFEAEKNHDIAGKMHERAMLDRMTIAYDKEENKFIEANKDNILGLAIVYYRYNYLNFDRLKVKFELLSDAMKNTPEGRLIQARYDKLGVVKVGRQAPDFTLPTLDGSTVTLYDVKAPVKILDFWASWCAPCRKENPNMVKTYEKFKDKGLVIIGISMDAREGDWKKAVETDGLTWIQACDYKNTAGEVARAYNITAIPRVLVLDKNNRVIADGLTGEMLDEFLAKRLN</sequence>
<protein>
    <submittedName>
        <fullName evidence="8">AhpC/TSA family protein</fullName>
    </submittedName>
</protein>
<dbReference type="PANTHER" id="PTHR42852:SF6">
    <property type="entry name" value="THIOL:DISULFIDE INTERCHANGE PROTEIN DSBE"/>
    <property type="match status" value="1"/>
</dbReference>
<evidence type="ECO:0000256" key="4">
    <source>
        <dbReference type="ARBA" id="ARBA00023284"/>
    </source>
</evidence>
<evidence type="ECO:0000313" key="7">
    <source>
        <dbReference type="EMBL" id="MCG4961988.1"/>
    </source>
</evidence>
<dbReference type="InterPro" id="IPR025380">
    <property type="entry name" value="DUF4369"/>
</dbReference>
<dbReference type="GO" id="GO:0030313">
    <property type="term" value="C:cell envelope"/>
    <property type="evidence" value="ECO:0007669"/>
    <property type="project" value="UniProtKB-SubCell"/>
</dbReference>
<feature type="domain" description="Thioredoxin" evidence="6">
    <location>
        <begin position="232"/>
        <end position="370"/>
    </location>
</feature>
<organism evidence="8 10">
    <name type="scientific">Odoribacter splanchnicus</name>
    <dbReference type="NCBI Taxonomy" id="28118"/>
    <lineage>
        <taxon>Bacteria</taxon>
        <taxon>Pseudomonadati</taxon>
        <taxon>Bacteroidota</taxon>
        <taxon>Bacteroidia</taxon>
        <taxon>Bacteroidales</taxon>
        <taxon>Odoribacteraceae</taxon>
        <taxon>Odoribacter</taxon>
    </lineage>
</organism>